<sequence length="284" mass="30098">MCDVLVRGLRMHAAALTVRTPRGFRELARAGGASADGATVDLRYHGECVGRLTVGAAGLDEDDRAVLELLAARLAPVIRDAGLCEGLRAGRERVVAGREDERRRLRRELHDGLGPVLATIRLNVETAGSLLPPEARVPRQMLDAARVGAEHGLREVRRLADGLRPPDVDEHGLPEALRRLAARFSGAHVSADVPDTVPSLSAACEAAVYRVAEEALTQAVRHAGASTAELRMVAGAEEVVVEVTDDGTGTAAVRGVEELAEEVGGRVEVRGLVVRVVLPVRVGC</sequence>
<keyword evidence="1" id="KW-0808">Transferase</keyword>
<evidence type="ECO:0000256" key="2">
    <source>
        <dbReference type="ARBA" id="ARBA00022777"/>
    </source>
</evidence>
<keyword evidence="2" id="KW-0418">Kinase</keyword>
<proteinExistence type="predicted"/>
<evidence type="ECO:0000313" key="6">
    <source>
        <dbReference type="Proteomes" id="UP001501102"/>
    </source>
</evidence>
<organism evidence="5 6">
    <name type="scientific">Streptomyces thioluteus</name>
    <dbReference type="NCBI Taxonomy" id="66431"/>
    <lineage>
        <taxon>Bacteria</taxon>
        <taxon>Bacillati</taxon>
        <taxon>Actinomycetota</taxon>
        <taxon>Actinomycetes</taxon>
        <taxon>Kitasatosporales</taxon>
        <taxon>Streptomycetaceae</taxon>
        <taxon>Streptomyces</taxon>
    </lineage>
</organism>
<dbReference type="Proteomes" id="UP001501102">
    <property type="component" value="Unassembled WGS sequence"/>
</dbReference>
<gene>
    <name evidence="5" type="ORF">GCM10020221_31270</name>
</gene>
<dbReference type="InterPro" id="IPR050482">
    <property type="entry name" value="Sensor_HK_TwoCompSys"/>
</dbReference>
<keyword evidence="6" id="KW-1185">Reference proteome</keyword>
<dbReference type="Gene3D" id="1.20.5.1930">
    <property type="match status" value="1"/>
</dbReference>
<reference evidence="5 6" key="1">
    <citation type="journal article" date="2019" name="Int. J. Syst. Evol. Microbiol.">
        <title>The Global Catalogue of Microorganisms (GCM) 10K type strain sequencing project: providing services to taxonomists for standard genome sequencing and annotation.</title>
        <authorList>
            <consortium name="The Broad Institute Genomics Platform"/>
            <consortium name="The Broad Institute Genome Sequencing Center for Infectious Disease"/>
            <person name="Wu L."/>
            <person name="Ma J."/>
        </authorList>
    </citation>
    <scope>NUCLEOTIDE SEQUENCE [LARGE SCALE GENOMIC DNA]</scope>
    <source>
        <strain evidence="5 6">JCM 4087</strain>
    </source>
</reference>
<name>A0ABN3X248_STRTU</name>
<comment type="caution">
    <text evidence="5">The sequence shown here is derived from an EMBL/GenBank/DDBJ whole genome shotgun (WGS) entry which is preliminary data.</text>
</comment>
<dbReference type="PANTHER" id="PTHR24421">
    <property type="entry name" value="NITRATE/NITRITE SENSOR PROTEIN NARX-RELATED"/>
    <property type="match status" value="1"/>
</dbReference>
<dbReference type="SUPFAM" id="SSF55874">
    <property type="entry name" value="ATPase domain of HSP90 chaperone/DNA topoisomerase II/histidine kinase"/>
    <property type="match status" value="1"/>
</dbReference>
<dbReference type="InterPro" id="IPR011712">
    <property type="entry name" value="Sig_transdc_His_kin_sub3_dim/P"/>
</dbReference>
<evidence type="ECO:0000256" key="3">
    <source>
        <dbReference type="ARBA" id="ARBA00023012"/>
    </source>
</evidence>
<dbReference type="Pfam" id="PF07730">
    <property type="entry name" value="HisKA_3"/>
    <property type="match status" value="1"/>
</dbReference>
<feature type="domain" description="Signal transduction histidine kinase subgroup 3 dimerisation and phosphoacceptor" evidence="4">
    <location>
        <begin position="101"/>
        <end position="167"/>
    </location>
</feature>
<evidence type="ECO:0000259" key="4">
    <source>
        <dbReference type="Pfam" id="PF07730"/>
    </source>
</evidence>
<evidence type="ECO:0000256" key="1">
    <source>
        <dbReference type="ARBA" id="ARBA00022679"/>
    </source>
</evidence>
<dbReference type="EMBL" id="BAAAXZ010000117">
    <property type="protein sequence ID" value="GAA2933247.1"/>
    <property type="molecule type" value="Genomic_DNA"/>
</dbReference>
<dbReference type="InterPro" id="IPR036890">
    <property type="entry name" value="HATPase_C_sf"/>
</dbReference>
<dbReference type="Gene3D" id="3.30.565.10">
    <property type="entry name" value="Histidine kinase-like ATPase, C-terminal domain"/>
    <property type="match status" value="1"/>
</dbReference>
<evidence type="ECO:0000313" key="5">
    <source>
        <dbReference type="EMBL" id="GAA2933247.1"/>
    </source>
</evidence>
<protein>
    <recommendedName>
        <fullName evidence="4">Signal transduction histidine kinase subgroup 3 dimerisation and phosphoacceptor domain-containing protein</fullName>
    </recommendedName>
</protein>
<accession>A0ABN3X248</accession>
<keyword evidence="3" id="KW-0902">Two-component regulatory system</keyword>